<dbReference type="InterPro" id="IPR005471">
    <property type="entry name" value="Tscrpt_reg_IclR_N"/>
</dbReference>
<feature type="domain" description="IclR-ED" evidence="5">
    <location>
        <begin position="68"/>
        <end position="256"/>
    </location>
</feature>
<dbReference type="PANTHER" id="PTHR30136">
    <property type="entry name" value="HELIX-TURN-HELIX TRANSCRIPTIONAL REGULATOR, ICLR FAMILY"/>
    <property type="match status" value="1"/>
</dbReference>
<dbReference type="GeneID" id="90767444"/>
<dbReference type="InterPro" id="IPR050707">
    <property type="entry name" value="HTH_MetabolicPath_Reg"/>
</dbReference>
<evidence type="ECO:0000259" key="5">
    <source>
        <dbReference type="PROSITE" id="PS51078"/>
    </source>
</evidence>
<gene>
    <name evidence="6" type="ORF">E0E05_09070</name>
</gene>
<dbReference type="InterPro" id="IPR036390">
    <property type="entry name" value="WH_DNA-bd_sf"/>
</dbReference>
<dbReference type="Pfam" id="PF09339">
    <property type="entry name" value="HTH_IclR"/>
    <property type="match status" value="1"/>
</dbReference>
<reference evidence="6 7" key="1">
    <citation type="journal article" date="2017" name="Int. J. Syst. Evol. Microbiol.">
        <title>Roseitalea porphyridii gen. nov., sp. nov., isolated from a red alga, and reclassification of Hoeflea suaedae Chung et al. 2013 as Pseudohoeflea suaedae gen. nov., comb. nov.</title>
        <authorList>
            <person name="Hyeon J.W."/>
            <person name="Jeong S.E."/>
            <person name="Baek K."/>
            <person name="Jeon C.O."/>
        </authorList>
    </citation>
    <scope>NUCLEOTIDE SEQUENCE [LARGE SCALE GENOMIC DNA]</scope>
    <source>
        <strain evidence="6 7">MA7-20</strain>
    </source>
</reference>
<dbReference type="PROSITE" id="PS51078">
    <property type="entry name" value="ICLR_ED"/>
    <property type="match status" value="1"/>
</dbReference>
<dbReference type="SUPFAM" id="SSF55781">
    <property type="entry name" value="GAF domain-like"/>
    <property type="match status" value="1"/>
</dbReference>
<dbReference type="Pfam" id="PF01614">
    <property type="entry name" value="IclR_C"/>
    <property type="match status" value="1"/>
</dbReference>
<feature type="domain" description="HTH iclR-type" evidence="4">
    <location>
        <begin position="5"/>
        <end position="67"/>
    </location>
</feature>
<accession>A0A4V1A3Y4</accession>
<dbReference type="Gene3D" id="3.30.450.40">
    <property type="match status" value="1"/>
</dbReference>
<proteinExistence type="predicted"/>
<sequence>MSGHIAVVEKTFLVLEAMSELGRSATLQELAETTGLPKATLFRILQTLARLGYVDQDQARSRYGLTLRMYELGRGDGYEDLRQQALPVMEMLHRRFNETVNLGVLQGTHVIYVHYIETTRSIRWQVRPGVRDPFHCTALGRAIAAFLPEKRQRKLLDAMTPVQRTPLSPTDRASVEALLRETAERGWAQDDEENDAGVACFGVPMIEDDMPVAGISLSVVKSRLTPALREEIVSVMEEIGPQMARRPRLVSGGAGK</sequence>
<dbReference type="OrthoDB" id="6057486at2"/>
<dbReference type="InterPro" id="IPR036388">
    <property type="entry name" value="WH-like_DNA-bd_sf"/>
</dbReference>
<evidence type="ECO:0000259" key="4">
    <source>
        <dbReference type="PROSITE" id="PS51077"/>
    </source>
</evidence>
<dbReference type="GO" id="GO:0003677">
    <property type="term" value="F:DNA binding"/>
    <property type="evidence" value="ECO:0007669"/>
    <property type="project" value="UniProtKB-KW"/>
</dbReference>
<organism evidence="6 7">
    <name type="scientific">Roseitalea porphyridii</name>
    <dbReference type="NCBI Taxonomy" id="1852022"/>
    <lineage>
        <taxon>Bacteria</taxon>
        <taxon>Pseudomonadati</taxon>
        <taxon>Pseudomonadota</taxon>
        <taxon>Alphaproteobacteria</taxon>
        <taxon>Hyphomicrobiales</taxon>
        <taxon>Ahrensiaceae</taxon>
        <taxon>Roseitalea</taxon>
    </lineage>
</organism>
<dbReference type="GO" id="GO:0045892">
    <property type="term" value="P:negative regulation of DNA-templated transcription"/>
    <property type="evidence" value="ECO:0007669"/>
    <property type="project" value="TreeGrafter"/>
</dbReference>
<dbReference type="InterPro" id="IPR029016">
    <property type="entry name" value="GAF-like_dom_sf"/>
</dbReference>
<keyword evidence="1" id="KW-0805">Transcription regulation</keyword>
<dbReference type="RefSeq" id="WP_131616412.1">
    <property type="nucleotide sequence ID" value="NZ_CP036532.1"/>
</dbReference>
<name>A0A4V1A3Y4_9HYPH</name>
<dbReference type="AlphaFoldDB" id="A0A4V1A3Y4"/>
<evidence type="ECO:0000256" key="2">
    <source>
        <dbReference type="ARBA" id="ARBA00023125"/>
    </source>
</evidence>
<dbReference type="Proteomes" id="UP000293719">
    <property type="component" value="Chromosome"/>
</dbReference>
<dbReference type="Gene3D" id="1.10.10.10">
    <property type="entry name" value="Winged helix-like DNA-binding domain superfamily/Winged helix DNA-binding domain"/>
    <property type="match status" value="1"/>
</dbReference>
<dbReference type="FunFam" id="1.10.10.10:FF:000056">
    <property type="entry name" value="IclR family transcriptional regulator"/>
    <property type="match status" value="1"/>
</dbReference>
<dbReference type="SMART" id="SM00346">
    <property type="entry name" value="HTH_ICLR"/>
    <property type="match status" value="1"/>
</dbReference>
<keyword evidence="2" id="KW-0238">DNA-binding</keyword>
<evidence type="ECO:0000313" key="6">
    <source>
        <dbReference type="EMBL" id="QBK30728.1"/>
    </source>
</evidence>
<dbReference type="SUPFAM" id="SSF46785">
    <property type="entry name" value="Winged helix' DNA-binding domain"/>
    <property type="match status" value="1"/>
</dbReference>
<evidence type="ECO:0000256" key="3">
    <source>
        <dbReference type="ARBA" id="ARBA00023163"/>
    </source>
</evidence>
<dbReference type="PANTHER" id="PTHR30136:SF24">
    <property type="entry name" value="HTH-TYPE TRANSCRIPTIONAL REPRESSOR ALLR"/>
    <property type="match status" value="1"/>
</dbReference>
<dbReference type="InterPro" id="IPR014757">
    <property type="entry name" value="Tscrpt_reg_IclR_C"/>
</dbReference>
<protein>
    <submittedName>
        <fullName evidence="6">IclR family transcriptional regulator</fullName>
    </submittedName>
</protein>
<keyword evidence="7" id="KW-1185">Reference proteome</keyword>
<evidence type="ECO:0000256" key="1">
    <source>
        <dbReference type="ARBA" id="ARBA00023015"/>
    </source>
</evidence>
<dbReference type="KEGG" id="rpod:E0E05_09070"/>
<dbReference type="EMBL" id="CP036532">
    <property type="protein sequence ID" value="QBK30728.1"/>
    <property type="molecule type" value="Genomic_DNA"/>
</dbReference>
<keyword evidence="3" id="KW-0804">Transcription</keyword>
<evidence type="ECO:0000313" key="7">
    <source>
        <dbReference type="Proteomes" id="UP000293719"/>
    </source>
</evidence>
<dbReference type="PROSITE" id="PS51077">
    <property type="entry name" value="HTH_ICLR"/>
    <property type="match status" value="1"/>
</dbReference>
<dbReference type="GO" id="GO:0003700">
    <property type="term" value="F:DNA-binding transcription factor activity"/>
    <property type="evidence" value="ECO:0007669"/>
    <property type="project" value="TreeGrafter"/>
</dbReference>